<dbReference type="AlphaFoldDB" id="A0A918XXK3"/>
<keyword evidence="2" id="KW-0169">Cobalamin biosynthesis</keyword>
<evidence type="ECO:0000256" key="2">
    <source>
        <dbReference type="ARBA" id="ARBA00022573"/>
    </source>
</evidence>
<dbReference type="GO" id="GO:0016994">
    <property type="term" value="F:precorrin-6A reductase activity"/>
    <property type="evidence" value="ECO:0007669"/>
    <property type="project" value="InterPro"/>
</dbReference>
<gene>
    <name evidence="4" type="ORF">GCM10017083_55460</name>
</gene>
<comment type="pathway">
    <text evidence="1">Cofactor biosynthesis; adenosylcobalamin biosynthesis.</text>
</comment>
<dbReference type="PANTHER" id="PTHR36925:SF1">
    <property type="entry name" value="COBALT-PRECORRIN-6A REDUCTASE"/>
    <property type="match status" value="1"/>
</dbReference>
<evidence type="ECO:0008006" key="6">
    <source>
        <dbReference type="Google" id="ProtNLM"/>
    </source>
</evidence>
<dbReference type="Pfam" id="PF02571">
    <property type="entry name" value="CbiJ"/>
    <property type="match status" value="1"/>
</dbReference>
<reference evidence="4" key="1">
    <citation type="journal article" date="2014" name="Int. J. Syst. Evol. Microbiol.">
        <title>Complete genome sequence of Corynebacterium casei LMG S-19264T (=DSM 44701T), isolated from a smear-ripened cheese.</title>
        <authorList>
            <consortium name="US DOE Joint Genome Institute (JGI-PGF)"/>
            <person name="Walter F."/>
            <person name="Albersmeier A."/>
            <person name="Kalinowski J."/>
            <person name="Ruckert C."/>
        </authorList>
    </citation>
    <scope>NUCLEOTIDE SEQUENCE</scope>
    <source>
        <strain evidence="4">KCTC 42651</strain>
    </source>
</reference>
<organism evidence="4 5">
    <name type="scientific">Thalassobaculum fulvum</name>
    <dbReference type="NCBI Taxonomy" id="1633335"/>
    <lineage>
        <taxon>Bacteria</taxon>
        <taxon>Pseudomonadati</taxon>
        <taxon>Pseudomonadota</taxon>
        <taxon>Alphaproteobacteria</taxon>
        <taxon>Rhodospirillales</taxon>
        <taxon>Thalassobaculaceae</taxon>
        <taxon>Thalassobaculum</taxon>
    </lineage>
</organism>
<evidence type="ECO:0000313" key="4">
    <source>
        <dbReference type="EMBL" id="GHD64141.1"/>
    </source>
</evidence>
<comment type="caution">
    <text evidence="4">The sequence shown here is derived from an EMBL/GenBank/DDBJ whole genome shotgun (WGS) entry which is preliminary data.</text>
</comment>
<evidence type="ECO:0000256" key="3">
    <source>
        <dbReference type="ARBA" id="ARBA00023002"/>
    </source>
</evidence>
<evidence type="ECO:0000313" key="5">
    <source>
        <dbReference type="Proteomes" id="UP000630353"/>
    </source>
</evidence>
<proteinExistence type="predicted"/>
<dbReference type="RefSeq" id="WP_189995927.1">
    <property type="nucleotide sequence ID" value="NZ_BMZS01000019.1"/>
</dbReference>
<dbReference type="GO" id="GO:0009236">
    <property type="term" value="P:cobalamin biosynthetic process"/>
    <property type="evidence" value="ECO:0007669"/>
    <property type="project" value="UniProtKB-KW"/>
</dbReference>
<dbReference type="EMBL" id="BMZS01000019">
    <property type="protein sequence ID" value="GHD64141.1"/>
    <property type="molecule type" value="Genomic_DNA"/>
</dbReference>
<dbReference type="PANTHER" id="PTHR36925">
    <property type="entry name" value="COBALT-PRECORRIN-6A REDUCTASE"/>
    <property type="match status" value="1"/>
</dbReference>
<name>A0A918XXK3_9PROT</name>
<sequence>MRPQPIPTHRLPILRIWAGTRAGVRLAEAAAARFGDGREGGGLVVVVALAGAATVPRGCRVDAIGGGPADLAGAAAAIDALDPFDRAGVKAVRDAAQAAGVQHLGFRPPVWHRHPLDRWVEVRDLAGAAGAVASIARTVLLSLPERDLDPFEAVGGLRFPVRLTRAPVRWDRPERFAPTLCPGPSCREAEIRLLRATGAQAVVMRATGAEEDAPLVLAARSLDLPVVMIRRPTERGEVPARSVDAALDWVEAILAGISRRSSDVPAWR</sequence>
<dbReference type="Proteomes" id="UP000630353">
    <property type="component" value="Unassembled WGS sequence"/>
</dbReference>
<accession>A0A918XXK3</accession>
<reference evidence="4" key="2">
    <citation type="submission" date="2020-09" db="EMBL/GenBank/DDBJ databases">
        <authorList>
            <person name="Sun Q."/>
            <person name="Kim S."/>
        </authorList>
    </citation>
    <scope>NUCLEOTIDE SEQUENCE</scope>
    <source>
        <strain evidence="4">KCTC 42651</strain>
    </source>
</reference>
<protein>
    <recommendedName>
        <fullName evidence="6">Cobalt-precorrin-6A reductase</fullName>
    </recommendedName>
</protein>
<keyword evidence="5" id="KW-1185">Reference proteome</keyword>
<dbReference type="PROSITE" id="PS51014">
    <property type="entry name" value="COBK_CBIJ"/>
    <property type="match status" value="1"/>
</dbReference>
<evidence type="ECO:0000256" key="1">
    <source>
        <dbReference type="ARBA" id="ARBA00004953"/>
    </source>
</evidence>
<keyword evidence="3" id="KW-0560">Oxidoreductase</keyword>
<dbReference type="InterPro" id="IPR003723">
    <property type="entry name" value="Precorrin-6x_reduct"/>
</dbReference>